<gene>
    <name evidence="2" type="ORF">HALOF300_03387</name>
</gene>
<keyword evidence="3" id="KW-1185">Reference proteome</keyword>
<keyword evidence="1" id="KW-0812">Transmembrane</keyword>
<name>A0A7M4DML2_9MICO</name>
<evidence type="ECO:0000313" key="3">
    <source>
        <dbReference type="Proteomes" id="UP000419743"/>
    </source>
</evidence>
<comment type="caution">
    <text evidence="2">The sequence shown here is derived from an EMBL/GenBank/DDBJ whole genome shotgun (WGS) entry which is preliminary data.</text>
</comment>
<dbReference type="EMBL" id="CACRYJ010000048">
    <property type="protein sequence ID" value="VZO38624.1"/>
    <property type="molecule type" value="Genomic_DNA"/>
</dbReference>
<dbReference type="InterPro" id="IPR021414">
    <property type="entry name" value="DUF3054"/>
</dbReference>
<feature type="transmembrane region" description="Helical" evidence="1">
    <location>
        <begin position="99"/>
        <end position="123"/>
    </location>
</feature>
<dbReference type="RefSeq" id="WP_156742056.1">
    <property type="nucleotide sequence ID" value="NZ_CACRYJ010000048.1"/>
</dbReference>
<dbReference type="Proteomes" id="UP000419743">
    <property type="component" value="Unassembled WGS sequence"/>
</dbReference>
<evidence type="ECO:0000313" key="2">
    <source>
        <dbReference type="EMBL" id="VZO38624.1"/>
    </source>
</evidence>
<evidence type="ECO:0008006" key="4">
    <source>
        <dbReference type="Google" id="ProtNLM"/>
    </source>
</evidence>
<evidence type="ECO:0000256" key="1">
    <source>
        <dbReference type="SAM" id="Phobius"/>
    </source>
</evidence>
<sequence>MSTTRATASPRAVVVAAVVDVVAVLVFALAGRRTHHDDGVFAGLLGTAWPFGVALILGWAIARAWRSPLRPWPTGVIVWAVTVAVGLGLRALTGGGLSGAFPLVAAVVLAVFLIGWRALVALFGRRAAR</sequence>
<feature type="transmembrane region" description="Helical" evidence="1">
    <location>
        <begin position="74"/>
        <end position="93"/>
    </location>
</feature>
<reference evidence="2 3" key="1">
    <citation type="submission" date="2019-11" db="EMBL/GenBank/DDBJ databases">
        <authorList>
            <person name="Criscuolo A."/>
        </authorList>
    </citation>
    <scope>NUCLEOTIDE SEQUENCE [LARGE SCALE GENOMIC DNA]</scope>
    <source>
        <strain evidence="2">CIP111667</strain>
    </source>
</reference>
<protein>
    <recommendedName>
        <fullName evidence="4">DUF3054 domain-containing protein</fullName>
    </recommendedName>
</protein>
<feature type="transmembrane region" description="Helical" evidence="1">
    <location>
        <begin position="42"/>
        <end position="62"/>
    </location>
</feature>
<proteinExistence type="predicted"/>
<organism evidence="2 3">
    <name type="scientific">Occultella aeris</name>
    <dbReference type="NCBI Taxonomy" id="2761496"/>
    <lineage>
        <taxon>Bacteria</taxon>
        <taxon>Bacillati</taxon>
        <taxon>Actinomycetota</taxon>
        <taxon>Actinomycetes</taxon>
        <taxon>Micrococcales</taxon>
        <taxon>Ruaniaceae</taxon>
        <taxon>Occultella</taxon>
    </lineage>
</organism>
<keyword evidence="1" id="KW-0472">Membrane</keyword>
<keyword evidence="1" id="KW-1133">Transmembrane helix</keyword>
<dbReference type="AlphaFoldDB" id="A0A7M4DML2"/>
<accession>A0A7M4DML2</accession>
<dbReference type="Pfam" id="PF11255">
    <property type="entry name" value="DUF3054"/>
    <property type="match status" value="1"/>
</dbReference>
<feature type="transmembrane region" description="Helical" evidence="1">
    <location>
        <begin position="12"/>
        <end position="30"/>
    </location>
</feature>